<evidence type="ECO:0000256" key="1">
    <source>
        <dbReference type="SAM" id="SignalP"/>
    </source>
</evidence>
<dbReference type="AlphaFoldDB" id="A0A933S9D0"/>
<evidence type="ECO:0000313" key="3">
    <source>
        <dbReference type="Proteomes" id="UP000696931"/>
    </source>
</evidence>
<feature type="chain" id="PRO_5037412290" description="DUF3160 domain-containing protein" evidence="1">
    <location>
        <begin position="23"/>
        <end position="770"/>
    </location>
</feature>
<reference evidence="2" key="1">
    <citation type="submission" date="2020-07" db="EMBL/GenBank/DDBJ databases">
        <title>Huge and variable diversity of episymbiotic CPR bacteria and DPANN archaea in groundwater ecosystems.</title>
        <authorList>
            <person name="He C.Y."/>
            <person name="Keren R."/>
            <person name="Whittaker M."/>
            <person name="Farag I.F."/>
            <person name="Doudna J."/>
            <person name="Cate J.H.D."/>
            <person name="Banfield J.F."/>
        </authorList>
    </citation>
    <scope>NUCLEOTIDE SEQUENCE</scope>
    <source>
        <strain evidence="2">NC_groundwater_1813_Pr3_B-0.1um_71_17</strain>
    </source>
</reference>
<dbReference type="EMBL" id="JACRIW010000020">
    <property type="protein sequence ID" value="MBI5168361.1"/>
    <property type="molecule type" value="Genomic_DNA"/>
</dbReference>
<proteinExistence type="predicted"/>
<dbReference type="PROSITE" id="PS51257">
    <property type="entry name" value="PROKAR_LIPOPROTEIN"/>
    <property type="match status" value="1"/>
</dbReference>
<comment type="caution">
    <text evidence="2">The sequence shown here is derived from an EMBL/GenBank/DDBJ whole genome shotgun (WGS) entry which is preliminary data.</text>
</comment>
<evidence type="ECO:0008006" key="4">
    <source>
        <dbReference type="Google" id="ProtNLM"/>
    </source>
</evidence>
<accession>A0A933S9D0</accession>
<feature type="signal peptide" evidence="1">
    <location>
        <begin position="1"/>
        <end position="22"/>
    </location>
</feature>
<evidence type="ECO:0000313" key="2">
    <source>
        <dbReference type="EMBL" id="MBI5168361.1"/>
    </source>
</evidence>
<dbReference type="Proteomes" id="UP000696931">
    <property type="component" value="Unassembled WGS sequence"/>
</dbReference>
<gene>
    <name evidence="2" type="ORF">HZA61_02635</name>
</gene>
<keyword evidence="1" id="KW-0732">Signal</keyword>
<sequence>MKSRVSAAALAVLLTAASLAFACGPDLPYAVFTHARHPDVPLEPFAAGQIGVVQPTWARSYLVVSYRWLSGTPLTADEQAGALRTWRERAQPWWTETKRAGLPDWMAARAKVAGLPKPPRELSAAMADGSWQYSFNAGPDAFRLAVRTLNERVAAEGARSAAVRAWAAAQDTVFAISAGGDYRLAEPAGARTDPDRIYQLAAVAFHGRIWADAEPRFRVLAQSPLGRHRALARYLAVRCVVRAAQPDDEDGTIDREAFTRAEGELRDMLEDPVLAEVHPAARRLLGFVAFRLRPVERFADLSRSLRTNDPGFGQDLWDFALMLDSVTGADDAPTAIASSRDALAAAAANDELADWVITYQRGAAAGTRAYLRWKGTRALPWLVAALAAAQPNGRETPELLEAAALVPPMSPAFATVSSHRARLMSQRGEAPGARRVLDAALARPALPVGSRNVLLAQRTALAHTWTALLADLPRAPAEVIYGPDVLVEPTPVTTPGWEPDSSYVRQRESVLRLRRRAECLDEDGAELFNRTLPLARWQDAVGADVLPDRVRRALALAGWMRAVLLADSAAAASFAQSLRALEPSLAADLAAGEKAAPGEGRDFAVALLVARRPGLRPYLGAGLDRLEPFDRLDDYRDNWWSSREQVTGQEYDGLVPGDAATGIVTRDGVRSPAPSCAFLTSPERAAAAEQGVRLSKTWPAPRWMGARILAFAKARPRDPRVPEALHRLVRAVRLGAADDASARMAKEAFTLLHRRYPASPWAKKTKSWGV</sequence>
<protein>
    <recommendedName>
        <fullName evidence="4">DUF3160 domain-containing protein</fullName>
    </recommendedName>
</protein>
<name>A0A933S9D0_UNCEI</name>
<organism evidence="2 3">
    <name type="scientific">Eiseniibacteriota bacterium</name>
    <dbReference type="NCBI Taxonomy" id="2212470"/>
    <lineage>
        <taxon>Bacteria</taxon>
        <taxon>Candidatus Eiseniibacteriota</taxon>
    </lineage>
</organism>